<reference evidence="10" key="1">
    <citation type="submission" date="2025-08" db="UniProtKB">
        <authorList>
            <consortium name="RefSeq"/>
        </authorList>
    </citation>
    <scope>IDENTIFICATION</scope>
</reference>
<dbReference type="SMART" id="SM00409">
    <property type="entry name" value="IG"/>
    <property type="match status" value="1"/>
</dbReference>
<protein>
    <submittedName>
        <fullName evidence="10">Myelin-oligodendrocyte glycoprotein</fullName>
    </submittedName>
</protein>
<gene>
    <name evidence="10" type="primary">LOC115816257</name>
</gene>
<dbReference type="PANTHER" id="PTHR24100:SF151">
    <property type="entry name" value="ICOS LIGAND"/>
    <property type="match status" value="1"/>
</dbReference>
<evidence type="ECO:0000313" key="9">
    <source>
        <dbReference type="Proteomes" id="UP000504632"/>
    </source>
</evidence>
<keyword evidence="4" id="KW-1015">Disulfide bond</keyword>
<keyword evidence="5" id="KW-0325">Glycoprotein</keyword>
<dbReference type="SUPFAM" id="SSF48726">
    <property type="entry name" value="Immunoglobulin"/>
    <property type="match status" value="1"/>
</dbReference>
<comment type="subcellular location">
    <subcellularLocation>
        <location evidence="1">Membrane</location>
    </subcellularLocation>
</comment>
<organism evidence="9 10">
    <name type="scientific">Chanos chanos</name>
    <name type="common">Milkfish</name>
    <name type="synonym">Mugil chanos</name>
    <dbReference type="NCBI Taxonomy" id="29144"/>
    <lineage>
        <taxon>Eukaryota</taxon>
        <taxon>Metazoa</taxon>
        <taxon>Chordata</taxon>
        <taxon>Craniata</taxon>
        <taxon>Vertebrata</taxon>
        <taxon>Euteleostomi</taxon>
        <taxon>Actinopterygii</taxon>
        <taxon>Neopterygii</taxon>
        <taxon>Teleostei</taxon>
        <taxon>Ostariophysi</taxon>
        <taxon>Gonorynchiformes</taxon>
        <taxon>Chanidae</taxon>
        <taxon>Chanos</taxon>
    </lineage>
</organism>
<evidence type="ECO:0000256" key="7">
    <source>
        <dbReference type="SAM" id="SignalP"/>
    </source>
</evidence>
<dbReference type="InterPro" id="IPR050504">
    <property type="entry name" value="IgSF_BTN/MOG"/>
</dbReference>
<name>A0A6J2VT22_CHACN</name>
<dbReference type="SMART" id="SM00406">
    <property type="entry name" value="IGv"/>
    <property type="match status" value="1"/>
</dbReference>
<evidence type="ECO:0000259" key="8">
    <source>
        <dbReference type="PROSITE" id="PS50835"/>
    </source>
</evidence>
<proteinExistence type="predicted"/>
<evidence type="ECO:0000256" key="6">
    <source>
        <dbReference type="ARBA" id="ARBA00023319"/>
    </source>
</evidence>
<dbReference type="GeneID" id="115816257"/>
<evidence type="ECO:0000313" key="10">
    <source>
        <dbReference type="RefSeq" id="XP_030635083.1"/>
    </source>
</evidence>
<evidence type="ECO:0000256" key="4">
    <source>
        <dbReference type="ARBA" id="ARBA00023157"/>
    </source>
</evidence>
<dbReference type="InterPro" id="IPR036179">
    <property type="entry name" value="Ig-like_dom_sf"/>
</dbReference>
<feature type="signal peptide" evidence="7">
    <location>
        <begin position="1"/>
        <end position="19"/>
    </location>
</feature>
<dbReference type="GO" id="GO:0050852">
    <property type="term" value="P:T cell receptor signaling pathway"/>
    <property type="evidence" value="ECO:0007669"/>
    <property type="project" value="TreeGrafter"/>
</dbReference>
<dbReference type="InterPro" id="IPR013783">
    <property type="entry name" value="Ig-like_fold"/>
</dbReference>
<dbReference type="PANTHER" id="PTHR24100">
    <property type="entry name" value="BUTYROPHILIN"/>
    <property type="match status" value="1"/>
</dbReference>
<dbReference type="InterPro" id="IPR013106">
    <property type="entry name" value="Ig_V-set"/>
</dbReference>
<keyword evidence="9" id="KW-1185">Reference proteome</keyword>
<dbReference type="RefSeq" id="XP_030635083.1">
    <property type="nucleotide sequence ID" value="XM_030779223.1"/>
</dbReference>
<dbReference type="Gene3D" id="2.60.40.10">
    <property type="entry name" value="Immunoglobulins"/>
    <property type="match status" value="1"/>
</dbReference>
<accession>A0A6J2VT22</accession>
<keyword evidence="3" id="KW-0472">Membrane</keyword>
<dbReference type="AlphaFoldDB" id="A0A6J2VT22"/>
<dbReference type="FunFam" id="2.60.40.10:FF:000142">
    <property type="entry name" value="V-set domain-containing T-cell activation inhibitor 1"/>
    <property type="match status" value="1"/>
</dbReference>
<dbReference type="PROSITE" id="PS50835">
    <property type="entry name" value="IG_LIKE"/>
    <property type="match status" value="1"/>
</dbReference>
<dbReference type="GO" id="GO:0005102">
    <property type="term" value="F:signaling receptor binding"/>
    <property type="evidence" value="ECO:0007669"/>
    <property type="project" value="TreeGrafter"/>
</dbReference>
<dbReference type="Pfam" id="PF07686">
    <property type="entry name" value="V-set"/>
    <property type="match status" value="1"/>
</dbReference>
<evidence type="ECO:0000256" key="1">
    <source>
        <dbReference type="ARBA" id="ARBA00004370"/>
    </source>
</evidence>
<dbReference type="GO" id="GO:1903037">
    <property type="term" value="P:regulation of leukocyte cell-cell adhesion"/>
    <property type="evidence" value="ECO:0007669"/>
    <property type="project" value="UniProtKB-ARBA"/>
</dbReference>
<evidence type="ECO:0000256" key="3">
    <source>
        <dbReference type="ARBA" id="ARBA00023136"/>
    </source>
</evidence>
<evidence type="ECO:0000256" key="5">
    <source>
        <dbReference type="ARBA" id="ARBA00023180"/>
    </source>
</evidence>
<dbReference type="GO" id="GO:0050863">
    <property type="term" value="P:regulation of T cell activation"/>
    <property type="evidence" value="ECO:0007669"/>
    <property type="project" value="UniProtKB-ARBA"/>
</dbReference>
<keyword evidence="6" id="KW-0393">Immunoglobulin domain</keyword>
<sequence>MVSLPVILLFLLGTTVSRSEIQVVGPAHPRVALTGEDVVLPCGLKPGVSAEAMTVQWSRGQSLVHLYQDGGDKNEQQLQSYGGRTTLSKEELQKGIASLKLSSVRISDEGSYTCSIRSDTWSGEITVQLSVIGATGTLKAGQTDGVGASVMEAGVTTTSKAVQTWCIVIGVVVSLIGITIALQGCYTVQEPQKSEAHRDECVALREGGTPNGESILYPEHALALPQNLVFKLSSLEIQNSVN</sequence>
<keyword evidence="2 7" id="KW-0732">Signal</keyword>
<dbReference type="OrthoDB" id="10055806at2759"/>
<dbReference type="InParanoid" id="A0A6J2VT22"/>
<dbReference type="Proteomes" id="UP000504632">
    <property type="component" value="Chromosome 7"/>
</dbReference>
<dbReference type="InterPro" id="IPR003599">
    <property type="entry name" value="Ig_sub"/>
</dbReference>
<dbReference type="GO" id="GO:0001817">
    <property type="term" value="P:regulation of cytokine production"/>
    <property type="evidence" value="ECO:0007669"/>
    <property type="project" value="TreeGrafter"/>
</dbReference>
<feature type="domain" description="Ig-like" evidence="8">
    <location>
        <begin position="5"/>
        <end position="130"/>
    </location>
</feature>
<dbReference type="GO" id="GO:0009897">
    <property type="term" value="C:external side of plasma membrane"/>
    <property type="evidence" value="ECO:0007669"/>
    <property type="project" value="TreeGrafter"/>
</dbReference>
<evidence type="ECO:0000256" key="2">
    <source>
        <dbReference type="ARBA" id="ARBA00022729"/>
    </source>
</evidence>
<feature type="chain" id="PRO_5026760025" evidence="7">
    <location>
        <begin position="20"/>
        <end position="242"/>
    </location>
</feature>
<dbReference type="InterPro" id="IPR007110">
    <property type="entry name" value="Ig-like_dom"/>
</dbReference>